<evidence type="ECO:0000256" key="1">
    <source>
        <dbReference type="ARBA" id="ARBA00010618"/>
    </source>
</evidence>
<dbReference type="GO" id="GO:0003735">
    <property type="term" value="F:structural constituent of ribosome"/>
    <property type="evidence" value="ECO:0007669"/>
    <property type="project" value="InterPro"/>
</dbReference>
<evidence type="ECO:0000256" key="2">
    <source>
        <dbReference type="ARBA" id="ARBA00022980"/>
    </source>
</evidence>
<dbReference type="InterPro" id="IPR005824">
    <property type="entry name" value="KOW"/>
</dbReference>
<keyword evidence="5" id="KW-0699">rRNA-binding</keyword>
<dbReference type="InterPro" id="IPR003256">
    <property type="entry name" value="Ribosomal_uL24"/>
</dbReference>
<dbReference type="PANTHER" id="PTHR12903">
    <property type="entry name" value="MITOCHONDRIAL RIBOSOMAL PROTEIN L24"/>
    <property type="match status" value="1"/>
</dbReference>
<dbReference type="HAMAP" id="MF_01326_B">
    <property type="entry name" value="Ribosomal_uL24_B"/>
    <property type="match status" value="1"/>
</dbReference>
<proteinExistence type="inferred from homology"/>
<feature type="domain" description="KOW" evidence="6">
    <location>
        <begin position="14"/>
        <end position="41"/>
    </location>
</feature>
<dbReference type="InterPro" id="IPR014722">
    <property type="entry name" value="Rib_uL2_dom2"/>
</dbReference>
<dbReference type="InterPro" id="IPR057264">
    <property type="entry name" value="Ribosomal_uL24_C"/>
</dbReference>
<dbReference type="GO" id="GO:0005840">
    <property type="term" value="C:ribosome"/>
    <property type="evidence" value="ECO:0007669"/>
    <property type="project" value="UniProtKB-KW"/>
</dbReference>
<sequence>MRSNKIKTKKLKFHIKKNDLVEVITGEEKERRGRVLEIISEKTMAIVEGINLVKKHQRARSQTKPSGIVTVPAPIHVSNLVLICPKCGKKAKVRMERIENKRVRICRKCGESIE</sequence>
<keyword evidence="2 5" id="KW-0689">Ribosomal protein</keyword>
<dbReference type="SMART" id="SM00739">
    <property type="entry name" value="KOW"/>
    <property type="match status" value="1"/>
</dbReference>
<evidence type="ECO:0000256" key="3">
    <source>
        <dbReference type="ARBA" id="ARBA00023274"/>
    </source>
</evidence>
<dbReference type="AlphaFoldDB" id="A0A0S8FS73"/>
<dbReference type="InterPro" id="IPR008991">
    <property type="entry name" value="Translation_prot_SH3-like_sf"/>
</dbReference>
<comment type="caution">
    <text evidence="7">The sequence shown here is derived from an EMBL/GenBank/DDBJ whole genome shotgun (WGS) entry which is preliminary data.</text>
</comment>
<evidence type="ECO:0000259" key="6">
    <source>
        <dbReference type="SMART" id="SM00739"/>
    </source>
</evidence>
<dbReference type="Proteomes" id="UP000051373">
    <property type="component" value="Unassembled WGS sequence"/>
</dbReference>
<dbReference type="PATRIC" id="fig|1703779.3.peg.1729"/>
<dbReference type="GO" id="GO:0006412">
    <property type="term" value="P:translation"/>
    <property type="evidence" value="ECO:0007669"/>
    <property type="project" value="UniProtKB-UniRule"/>
</dbReference>
<dbReference type="Gene3D" id="2.30.30.30">
    <property type="match status" value="1"/>
</dbReference>
<dbReference type="STRING" id="1703779.AMJ83_06585"/>
<dbReference type="SUPFAM" id="SSF50104">
    <property type="entry name" value="Translation proteins SH3-like domain"/>
    <property type="match status" value="1"/>
</dbReference>
<dbReference type="EMBL" id="LJUJ01000011">
    <property type="protein sequence ID" value="KPK63567.1"/>
    <property type="molecule type" value="Genomic_DNA"/>
</dbReference>
<dbReference type="InterPro" id="IPR041988">
    <property type="entry name" value="Ribosomal_uL24_KOW"/>
</dbReference>
<comment type="function">
    <text evidence="5">One of two assembly initiator proteins, it binds directly to the 5'-end of the 23S rRNA, where it nucleates assembly of the 50S subunit.</text>
</comment>
<comment type="subunit">
    <text evidence="5">Part of the 50S ribosomal subunit.</text>
</comment>
<comment type="similarity">
    <text evidence="1 5">Belongs to the universal ribosomal protein uL24 family.</text>
</comment>
<dbReference type="GO" id="GO:0019843">
    <property type="term" value="F:rRNA binding"/>
    <property type="evidence" value="ECO:0007669"/>
    <property type="project" value="UniProtKB-UniRule"/>
</dbReference>
<dbReference type="Pfam" id="PF17136">
    <property type="entry name" value="ribosomal_L24"/>
    <property type="match status" value="1"/>
</dbReference>
<keyword evidence="5" id="KW-0694">RNA-binding</keyword>
<evidence type="ECO:0000313" key="8">
    <source>
        <dbReference type="Proteomes" id="UP000051373"/>
    </source>
</evidence>
<evidence type="ECO:0000313" key="7">
    <source>
        <dbReference type="EMBL" id="KPK63567.1"/>
    </source>
</evidence>
<protein>
    <recommendedName>
        <fullName evidence="4 5">Large ribosomal subunit protein uL24</fullName>
    </recommendedName>
</protein>
<evidence type="ECO:0000256" key="4">
    <source>
        <dbReference type="ARBA" id="ARBA00035206"/>
    </source>
</evidence>
<name>A0A0S8FS73_UNCW3</name>
<keyword evidence="3 5" id="KW-0687">Ribonucleoprotein</keyword>
<dbReference type="NCBIfam" id="TIGR01079">
    <property type="entry name" value="rplX_bact"/>
    <property type="match status" value="1"/>
</dbReference>
<comment type="function">
    <text evidence="5">One of the proteins that surrounds the polypeptide exit tunnel on the outside of the subunit.</text>
</comment>
<evidence type="ECO:0000256" key="5">
    <source>
        <dbReference type="HAMAP-Rule" id="MF_01326"/>
    </source>
</evidence>
<reference evidence="7 8" key="1">
    <citation type="journal article" date="2015" name="Microbiome">
        <title>Genomic resolution of linkages in carbon, nitrogen, and sulfur cycling among widespread estuary sediment bacteria.</title>
        <authorList>
            <person name="Baker B.J."/>
            <person name="Lazar C.S."/>
            <person name="Teske A.P."/>
            <person name="Dick G.J."/>
        </authorList>
    </citation>
    <scope>NUCLEOTIDE SEQUENCE [LARGE SCALE GENOMIC DNA]</scope>
    <source>
        <strain evidence="7">SM23_42</strain>
    </source>
</reference>
<dbReference type="GO" id="GO:1990904">
    <property type="term" value="C:ribonucleoprotein complex"/>
    <property type="evidence" value="ECO:0007669"/>
    <property type="project" value="UniProtKB-KW"/>
</dbReference>
<dbReference type="CDD" id="cd06089">
    <property type="entry name" value="KOW_RPL26"/>
    <property type="match status" value="1"/>
</dbReference>
<accession>A0A0S8FS73</accession>
<organism evidence="7 8">
    <name type="scientific">candidate division WOR_3 bacterium SM23_42</name>
    <dbReference type="NCBI Taxonomy" id="1703779"/>
    <lineage>
        <taxon>Bacteria</taxon>
        <taxon>Bacteria division WOR-3</taxon>
    </lineage>
</organism>
<gene>
    <name evidence="5" type="primary">rplX</name>
    <name evidence="7" type="ORF">AMJ83_06585</name>
</gene>